<dbReference type="PANTHER" id="PTHR11240">
    <property type="entry name" value="RIBONUCLEASE T2"/>
    <property type="match status" value="1"/>
</dbReference>
<dbReference type="GO" id="GO:0003723">
    <property type="term" value="F:RNA binding"/>
    <property type="evidence" value="ECO:0007669"/>
    <property type="project" value="InterPro"/>
</dbReference>
<dbReference type="InterPro" id="IPR033130">
    <property type="entry name" value="RNase_T2_His_AS_2"/>
</dbReference>
<reference evidence="4 5" key="1">
    <citation type="submission" date="2020-08" db="EMBL/GenBank/DDBJ databases">
        <title>Draft genome sequence of Parasphingopyxis sp. GrpM-11.</title>
        <authorList>
            <person name="Oh J."/>
            <person name="Roh D.-H."/>
        </authorList>
    </citation>
    <scope>NUCLEOTIDE SEQUENCE [LARGE SCALE GENOMIC DNA]</scope>
    <source>
        <strain evidence="4 5">GrpM-11</strain>
    </source>
</reference>
<comment type="similarity">
    <text evidence="1 2">Belongs to the RNase T2 family.</text>
</comment>
<name>A0A842HVY1_9SPHN</name>
<dbReference type="InterPro" id="IPR036430">
    <property type="entry name" value="RNase_T2-like_sf"/>
</dbReference>
<dbReference type="InterPro" id="IPR001568">
    <property type="entry name" value="RNase_T2-like"/>
</dbReference>
<evidence type="ECO:0000313" key="5">
    <source>
        <dbReference type="Proteomes" id="UP000564378"/>
    </source>
</evidence>
<dbReference type="EMBL" id="JACJVJ010000001">
    <property type="protein sequence ID" value="MBC2777266.1"/>
    <property type="molecule type" value="Genomic_DNA"/>
</dbReference>
<feature type="chain" id="PRO_5032346284" evidence="3">
    <location>
        <begin position="22"/>
        <end position="239"/>
    </location>
</feature>
<organism evidence="4 5">
    <name type="scientific">Parasphingopyxis marina</name>
    <dbReference type="NCBI Taxonomy" id="2761622"/>
    <lineage>
        <taxon>Bacteria</taxon>
        <taxon>Pseudomonadati</taxon>
        <taxon>Pseudomonadota</taxon>
        <taxon>Alphaproteobacteria</taxon>
        <taxon>Sphingomonadales</taxon>
        <taxon>Sphingomonadaceae</taxon>
        <taxon>Parasphingopyxis</taxon>
    </lineage>
</organism>
<keyword evidence="3" id="KW-0732">Signal</keyword>
<evidence type="ECO:0000256" key="2">
    <source>
        <dbReference type="RuleBase" id="RU004328"/>
    </source>
</evidence>
<dbReference type="AlphaFoldDB" id="A0A842HVY1"/>
<gene>
    <name evidence="4" type="ORF">H6P80_06495</name>
</gene>
<protein>
    <submittedName>
        <fullName evidence="4">Ribonuclease T</fullName>
    </submittedName>
</protein>
<dbReference type="Proteomes" id="UP000564378">
    <property type="component" value="Unassembled WGS sequence"/>
</dbReference>
<dbReference type="GO" id="GO:0033897">
    <property type="term" value="F:ribonuclease T2 activity"/>
    <property type="evidence" value="ECO:0007669"/>
    <property type="project" value="InterPro"/>
</dbReference>
<dbReference type="InterPro" id="IPR018188">
    <property type="entry name" value="RNase_T2_His_AS_1"/>
</dbReference>
<evidence type="ECO:0000256" key="3">
    <source>
        <dbReference type="SAM" id="SignalP"/>
    </source>
</evidence>
<accession>A0A842HVY1</accession>
<dbReference type="PROSITE" id="PS00531">
    <property type="entry name" value="RNASE_T2_2"/>
    <property type="match status" value="1"/>
</dbReference>
<proteinExistence type="inferred from homology"/>
<evidence type="ECO:0000256" key="1">
    <source>
        <dbReference type="ARBA" id="ARBA00007469"/>
    </source>
</evidence>
<dbReference type="PANTHER" id="PTHR11240:SF22">
    <property type="entry name" value="RIBONUCLEASE T2"/>
    <property type="match status" value="1"/>
</dbReference>
<dbReference type="SUPFAM" id="SSF55895">
    <property type="entry name" value="Ribonuclease Rh-like"/>
    <property type="match status" value="1"/>
</dbReference>
<dbReference type="GO" id="GO:0006401">
    <property type="term" value="P:RNA catabolic process"/>
    <property type="evidence" value="ECO:0007669"/>
    <property type="project" value="UniProtKB-ARBA"/>
</dbReference>
<dbReference type="PROSITE" id="PS00530">
    <property type="entry name" value="RNASE_T2_1"/>
    <property type="match status" value="1"/>
</dbReference>
<feature type="signal peptide" evidence="3">
    <location>
        <begin position="1"/>
        <end position="21"/>
    </location>
</feature>
<keyword evidence="5" id="KW-1185">Reference proteome</keyword>
<dbReference type="RefSeq" id="WP_185800486.1">
    <property type="nucleotide sequence ID" value="NZ_JACJVJ010000001.1"/>
</dbReference>
<sequence length="239" mass="26904">MRTWLGVMIALAMPAALHAQARECRIPERIAAPRAESAPPGERRIAPVTNYVLALSWSPEFCRTRRGSSQHRLQCGGIAGGGAGRFGFVLHGLWPETDGPRWPQWCRPVRPLPRQLVREHLCTTPSVQLIQHEWAKHGSCAMRNPRGYLRAGSIMYRAFRYPDMNALSRRSLTVGQFAGAFAAANPGVSPDMLRVQTNGRGWLSEVRVCLARNFRPRRCPSYQRGAADRERIRIWRGRG</sequence>
<dbReference type="Pfam" id="PF00445">
    <property type="entry name" value="Ribonuclease_T2"/>
    <property type="match status" value="1"/>
</dbReference>
<dbReference type="Gene3D" id="3.90.730.10">
    <property type="entry name" value="Ribonuclease T2-like"/>
    <property type="match status" value="1"/>
</dbReference>
<comment type="caution">
    <text evidence="4">The sequence shown here is derived from an EMBL/GenBank/DDBJ whole genome shotgun (WGS) entry which is preliminary data.</text>
</comment>
<evidence type="ECO:0000313" key="4">
    <source>
        <dbReference type="EMBL" id="MBC2777266.1"/>
    </source>
</evidence>